<name>A0A1S8YDY3_9GAMM</name>
<sequence>MLPLLLRCHTLRLRIKQLEQHNRQLERQLNTARDCIRMQAEKNFLLYNQCRRCKRPQSAQILELTER</sequence>
<comment type="caution">
    <text evidence="2">The sequence shown here is derived from an EMBL/GenBank/DDBJ whole genome shotgun (WGS) entry which is preliminary data.</text>
</comment>
<protein>
    <submittedName>
        <fullName evidence="2">Uncharacterized protein</fullName>
    </submittedName>
</protein>
<feature type="coiled-coil region" evidence="1">
    <location>
        <begin position="8"/>
        <end position="35"/>
    </location>
</feature>
<gene>
    <name evidence="2" type="ORF">BTJ39_20755</name>
</gene>
<dbReference type="AlphaFoldDB" id="A0A1S8YDY3"/>
<dbReference type="EMBL" id="MRUL01000022">
    <property type="protein sequence ID" value="OON37032.1"/>
    <property type="molecule type" value="Genomic_DNA"/>
</dbReference>
<evidence type="ECO:0000313" key="2">
    <source>
        <dbReference type="EMBL" id="OON37032.1"/>
    </source>
</evidence>
<proteinExistence type="predicted"/>
<reference evidence="2 3" key="1">
    <citation type="submission" date="2016-12" db="EMBL/GenBank/DDBJ databases">
        <title>Izhakiella australiana sp. nov. of genus Izhakiella isolated from Australian desert.</title>
        <authorList>
            <person name="Ji M."/>
        </authorList>
    </citation>
    <scope>NUCLEOTIDE SEQUENCE [LARGE SCALE GENOMIC DNA]</scope>
    <source>
        <strain evidence="2 3">D4N98</strain>
    </source>
</reference>
<organism evidence="2 3">
    <name type="scientific">Izhakiella australiensis</name>
    <dbReference type="NCBI Taxonomy" id="1926881"/>
    <lineage>
        <taxon>Bacteria</taxon>
        <taxon>Pseudomonadati</taxon>
        <taxon>Pseudomonadota</taxon>
        <taxon>Gammaproteobacteria</taxon>
        <taxon>Enterobacterales</taxon>
        <taxon>Erwiniaceae</taxon>
        <taxon>Izhakiella</taxon>
    </lineage>
</organism>
<dbReference type="Proteomes" id="UP000190667">
    <property type="component" value="Unassembled WGS sequence"/>
</dbReference>
<accession>A0A1S8YDY3</accession>
<evidence type="ECO:0000313" key="3">
    <source>
        <dbReference type="Proteomes" id="UP000190667"/>
    </source>
</evidence>
<keyword evidence="3" id="KW-1185">Reference proteome</keyword>
<keyword evidence="1" id="KW-0175">Coiled coil</keyword>
<evidence type="ECO:0000256" key="1">
    <source>
        <dbReference type="SAM" id="Coils"/>
    </source>
</evidence>